<accession>A0A9N9H184</accession>
<name>A0A9N9H184_9GLOM</name>
<dbReference type="InterPro" id="IPR011009">
    <property type="entry name" value="Kinase-like_dom_sf"/>
</dbReference>
<dbReference type="Proteomes" id="UP000789396">
    <property type="component" value="Unassembled WGS sequence"/>
</dbReference>
<evidence type="ECO:0000313" key="2">
    <source>
        <dbReference type="EMBL" id="CAG8641360.1"/>
    </source>
</evidence>
<gene>
    <name evidence="2" type="ORF">RFULGI_LOCUS8095</name>
</gene>
<dbReference type="OrthoDB" id="6718656at2759"/>
<dbReference type="AlphaFoldDB" id="A0A9N9H184"/>
<dbReference type="InterPro" id="IPR000719">
    <property type="entry name" value="Prot_kinase_dom"/>
</dbReference>
<organism evidence="2 3">
    <name type="scientific">Racocetra fulgida</name>
    <dbReference type="NCBI Taxonomy" id="60492"/>
    <lineage>
        <taxon>Eukaryota</taxon>
        <taxon>Fungi</taxon>
        <taxon>Fungi incertae sedis</taxon>
        <taxon>Mucoromycota</taxon>
        <taxon>Glomeromycotina</taxon>
        <taxon>Glomeromycetes</taxon>
        <taxon>Diversisporales</taxon>
        <taxon>Gigasporaceae</taxon>
        <taxon>Racocetra</taxon>
    </lineage>
</organism>
<comment type="caution">
    <text evidence="2">The sequence shown here is derived from an EMBL/GenBank/DDBJ whole genome shotgun (WGS) entry which is preliminary data.</text>
</comment>
<feature type="non-terminal residue" evidence="2">
    <location>
        <position position="178"/>
    </location>
</feature>
<feature type="domain" description="Protein kinase" evidence="1">
    <location>
        <begin position="15"/>
        <end position="178"/>
    </location>
</feature>
<evidence type="ECO:0000259" key="1">
    <source>
        <dbReference type="PROSITE" id="PS50011"/>
    </source>
</evidence>
<dbReference type="PANTHER" id="PTHR44329">
    <property type="entry name" value="SERINE/THREONINE-PROTEIN KINASE TNNI3K-RELATED"/>
    <property type="match status" value="1"/>
</dbReference>
<dbReference type="InterPro" id="IPR051681">
    <property type="entry name" value="Ser/Thr_Kinases-Pseudokinases"/>
</dbReference>
<dbReference type="GO" id="GO:0005524">
    <property type="term" value="F:ATP binding"/>
    <property type="evidence" value="ECO:0007669"/>
    <property type="project" value="InterPro"/>
</dbReference>
<reference evidence="2" key="1">
    <citation type="submission" date="2021-06" db="EMBL/GenBank/DDBJ databases">
        <authorList>
            <person name="Kallberg Y."/>
            <person name="Tangrot J."/>
            <person name="Rosling A."/>
        </authorList>
    </citation>
    <scope>NUCLEOTIDE SEQUENCE</scope>
    <source>
        <strain evidence="2">IN212</strain>
    </source>
</reference>
<dbReference type="PROSITE" id="PS50011">
    <property type="entry name" value="PROTEIN_KINASE_DOM"/>
    <property type="match status" value="1"/>
</dbReference>
<dbReference type="Gene3D" id="1.10.510.10">
    <property type="entry name" value="Transferase(Phosphotransferase) domain 1"/>
    <property type="match status" value="1"/>
</dbReference>
<dbReference type="EMBL" id="CAJVPZ010012608">
    <property type="protein sequence ID" value="CAG8641360.1"/>
    <property type="molecule type" value="Genomic_DNA"/>
</dbReference>
<sequence length="178" mass="20322">MGNSNIKPRDVKDDFKHVQEIGEGGFSSVYCAVWIDGLRKLNSLDYDAKQTRSGPIDVALKTLTKSSNLSIEFLQELGKYFSIYGITYHPTTQEYMLVVEYADRGDLRTCLRVSRLDWTERLQILTDISYSLDSIHQAEYMHKDLHSEDEADGGEIQIHPEAVYTCRIMDFGNLNETG</sequence>
<dbReference type="GO" id="GO:0004674">
    <property type="term" value="F:protein serine/threonine kinase activity"/>
    <property type="evidence" value="ECO:0007669"/>
    <property type="project" value="TreeGrafter"/>
</dbReference>
<proteinExistence type="predicted"/>
<protein>
    <submittedName>
        <fullName evidence="2">4092_t:CDS:1</fullName>
    </submittedName>
</protein>
<evidence type="ECO:0000313" key="3">
    <source>
        <dbReference type="Proteomes" id="UP000789396"/>
    </source>
</evidence>
<dbReference type="SUPFAM" id="SSF56112">
    <property type="entry name" value="Protein kinase-like (PK-like)"/>
    <property type="match status" value="1"/>
</dbReference>
<dbReference type="Pfam" id="PF07714">
    <property type="entry name" value="PK_Tyr_Ser-Thr"/>
    <property type="match status" value="1"/>
</dbReference>
<keyword evidence="3" id="KW-1185">Reference proteome</keyword>
<dbReference type="InterPro" id="IPR001245">
    <property type="entry name" value="Ser-Thr/Tyr_kinase_cat_dom"/>
</dbReference>